<protein>
    <submittedName>
        <fullName evidence="1">Uncharacterized protein</fullName>
    </submittedName>
</protein>
<gene>
    <name evidence="1" type="ORF">KY290_033800</name>
</gene>
<comment type="caution">
    <text evidence="1">The sequence shown here is derived from an EMBL/GenBank/DDBJ whole genome shotgun (WGS) entry which is preliminary data.</text>
</comment>
<name>A0ABQ7U1E1_SOLTU</name>
<evidence type="ECO:0000313" key="1">
    <source>
        <dbReference type="EMBL" id="KAH0740757.1"/>
    </source>
</evidence>
<reference evidence="1 2" key="1">
    <citation type="journal article" date="2021" name="bioRxiv">
        <title>Chromosome-scale and haplotype-resolved genome assembly of a tetraploid potato cultivar.</title>
        <authorList>
            <person name="Sun H."/>
            <person name="Jiao W.-B."/>
            <person name="Krause K."/>
            <person name="Campoy J.A."/>
            <person name="Goel M."/>
            <person name="Folz-Donahue K."/>
            <person name="Kukat C."/>
            <person name="Huettel B."/>
            <person name="Schneeberger K."/>
        </authorList>
    </citation>
    <scope>NUCLEOTIDE SEQUENCE [LARGE SCALE GENOMIC DNA]</scope>
    <source>
        <strain evidence="1">SolTubOtavaFocal</strain>
        <tissue evidence="1">Leaves</tissue>
    </source>
</reference>
<proteinExistence type="predicted"/>
<dbReference type="Proteomes" id="UP000826656">
    <property type="component" value="Unassembled WGS sequence"/>
</dbReference>
<dbReference type="EMBL" id="JAIVGD010000026">
    <property type="protein sequence ID" value="KAH0740757.1"/>
    <property type="molecule type" value="Genomic_DNA"/>
</dbReference>
<accession>A0ABQ7U1E1</accession>
<keyword evidence="2" id="KW-1185">Reference proteome</keyword>
<sequence>MEAVLETVVETLEMGRGRAQSRGRARGVVLVRGHARGVVPYRGRAREASSEPHVEVVKDQIPPKFGALFFQETLVRMLGVLENFSQGGARGTPQGC</sequence>
<organism evidence="1 2">
    <name type="scientific">Solanum tuberosum</name>
    <name type="common">Potato</name>
    <dbReference type="NCBI Taxonomy" id="4113"/>
    <lineage>
        <taxon>Eukaryota</taxon>
        <taxon>Viridiplantae</taxon>
        <taxon>Streptophyta</taxon>
        <taxon>Embryophyta</taxon>
        <taxon>Tracheophyta</taxon>
        <taxon>Spermatophyta</taxon>
        <taxon>Magnoliopsida</taxon>
        <taxon>eudicotyledons</taxon>
        <taxon>Gunneridae</taxon>
        <taxon>Pentapetalae</taxon>
        <taxon>asterids</taxon>
        <taxon>lamiids</taxon>
        <taxon>Solanales</taxon>
        <taxon>Solanaceae</taxon>
        <taxon>Solanoideae</taxon>
        <taxon>Solaneae</taxon>
        <taxon>Solanum</taxon>
    </lineage>
</organism>
<evidence type="ECO:0000313" key="2">
    <source>
        <dbReference type="Proteomes" id="UP000826656"/>
    </source>
</evidence>